<evidence type="ECO:0000313" key="1">
    <source>
        <dbReference type="EMBL" id="KKQ38785.1"/>
    </source>
</evidence>
<dbReference type="SFLD" id="SFLDG01129">
    <property type="entry name" value="C1.5:_HAD__Beta-PGM__Phosphata"/>
    <property type="match status" value="1"/>
</dbReference>
<comment type="caution">
    <text evidence="1">The sequence shown here is derived from an EMBL/GenBank/DDBJ whole genome shotgun (WGS) entry which is preliminary data.</text>
</comment>
<dbReference type="EMBL" id="LBTJ01000003">
    <property type="protein sequence ID" value="KKQ38785.1"/>
    <property type="molecule type" value="Genomic_DNA"/>
</dbReference>
<organism evidence="1 2">
    <name type="scientific">Candidatus Roizmanbacteria bacterium GW2011_GWA2_37_7</name>
    <dbReference type="NCBI Taxonomy" id="1618481"/>
    <lineage>
        <taxon>Bacteria</taxon>
        <taxon>Candidatus Roizmaniibacteriota</taxon>
    </lineage>
</organism>
<dbReference type="InterPro" id="IPR050155">
    <property type="entry name" value="HAD-like_hydrolase_sf"/>
</dbReference>
<dbReference type="Proteomes" id="UP000034471">
    <property type="component" value="Unassembled WGS sequence"/>
</dbReference>
<dbReference type="GO" id="GO:0008967">
    <property type="term" value="F:phosphoglycolate phosphatase activity"/>
    <property type="evidence" value="ECO:0007669"/>
    <property type="project" value="TreeGrafter"/>
</dbReference>
<dbReference type="Gene3D" id="3.40.50.1000">
    <property type="entry name" value="HAD superfamily/HAD-like"/>
    <property type="match status" value="1"/>
</dbReference>
<dbReference type="InterPro" id="IPR036412">
    <property type="entry name" value="HAD-like_sf"/>
</dbReference>
<sequence>MKNNFDGIIFDMDGILVDVSKSYREAIRLTAGYFLNREVKKDEVDRIKNIVGMNNDWDATYKLINNPRISYEKVKSYFQNLYLGNSKRKGLIDNEPTLISKAILKQLKEKYKKLAIATGRPRKEAQYVIEKNKLQGLFDCIVVMEDIINGKPAPDMLFAVIKKMKFRNTVYVGDSPNDVISANKAGIPCIYVGTQKIGSERFSSILQVIKYLL</sequence>
<dbReference type="SFLD" id="SFLDS00003">
    <property type="entry name" value="Haloacid_Dehalogenase"/>
    <property type="match status" value="1"/>
</dbReference>
<reference evidence="1 2" key="1">
    <citation type="journal article" date="2015" name="Nature">
        <title>rRNA introns, odd ribosomes, and small enigmatic genomes across a large radiation of phyla.</title>
        <authorList>
            <person name="Brown C.T."/>
            <person name="Hug L.A."/>
            <person name="Thomas B.C."/>
            <person name="Sharon I."/>
            <person name="Castelle C.J."/>
            <person name="Singh A."/>
            <person name="Wilkins M.J."/>
            <person name="Williams K.H."/>
            <person name="Banfield J.F."/>
        </authorList>
    </citation>
    <scope>NUCLEOTIDE SEQUENCE [LARGE SCALE GENOMIC DNA]</scope>
</reference>
<proteinExistence type="predicted"/>
<dbReference type="InterPro" id="IPR023198">
    <property type="entry name" value="PGP-like_dom2"/>
</dbReference>
<dbReference type="SUPFAM" id="SSF56784">
    <property type="entry name" value="HAD-like"/>
    <property type="match status" value="1"/>
</dbReference>
<dbReference type="STRING" id="1618481.US54_C0003G0013"/>
<dbReference type="InterPro" id="IPR023214">
    <property type="entry name" value="HAD_sf"/>
</dbReference>
<dbReference type="PANTHER" id="PTHR43434">
    <property type="entry name" value="PHOSPHOGLYCOLATE PHOSPHATASE"/>
    <property type="match status" value="1"/>
</dbReference>
<name>A0A0G0HJM7_9BACT</name>
<dbReference type="InterPro" id="IPR041492">
    <property type="entry name" value="HAD_2"/>
</dbReference>
<dbReference type="PANTHER" id="PTHR43434:SF1">
    <property type="entry name" value="PHOSPHOGLYCOLATE PHOSPHATASE"/>
    <property type="match status" value="1"/>
</dbReference>
<evidence type="ECO:0000313" key="2">
    <source>
        <dbReference type="Proteomes" id="UP000034471"/>
    </source>
</evidence>
<protein>
    <submittedName>
        <fullName evidence="1">HAD superfamily (Subfamily IA) hydrolase, TIGR01548</fullName>
    </submittedName>
</protein>
<dbReference type="Pfam" id="PF13419">
    <property type="entry name" value="HAD_2"/>
    <property type="match status" value="1"/>
</dbReference>
<dbReference type="CDD" id="cd01427">
    <property type="entry name" value="HAD_like"/>
    <property type="match status" value="1"/>
</dbReference>
<dbReference type="InterPro" id="IPR006439">
    <property type="entry name" value="HAD-SF_hydro_IA"/>
</dbReference>
<keyword evidence="1" id="KW-0378">Hydrolase</keyword>
<dbReference type="NCBIfam" id="TIGR01549">
    <property type="entry name" value="HAD-SF-IA-v1"/>
    <property type="match status" value="1"/>
</dbReference>
<dbReference type="GO" id="GO:0006281">
    <property type="term" value="P:DNA repair"/>
    <property type="evidence" value="ECO:0007669"/>
    <property type="project" value="TreeGrafter"/>
</dbReference>
<accession>A0A0G0HJM7</accession>
<gene>
    <name evidence="1" type="ORF">US54_C0003G0013</name>
</gene>
<dbReference type="AlphaFoldDB" id="A0A0G0HJM7"/>
<dbReference type="Gene3D" id="1.10.150.240">
    <property type="entry name" value="Putative phosphatase, domain 2"/>
    <property type="match status" value="1"/>
</dbReference>